<evidence type="ECO:0000313" key="5">
    <source>
        <dbReference type="EMBL" id="OIW28315.1"/>
    </source>
</evidence>
<dbReference type="Pfam" id="PF12796">
    <property type="entry name" value="Ank_2"/>
    <property type="match status" value="2"/>
</dbReference>
<dbReference type="InterPro" id="IPR002110">
    <property type="entry name" value="Ankyrin_rpt"/>
</dbReference>
<reference evidence="5 6" key="1">
    <citation type="submission" date="2016-10" db="EMBL/GenBank/DDBJ databases">
        <title>Draft genome sequence of Coniochaeta ligniaria NRRL30616, a lignocellulolytic fungus for bioabatement of inhibitors in plant biomass hydrolysates.</title>
        <authorList>
            <consortium name="DOE Joint Genome Institute"/>
            <person name="Jimenez D.J."/>
            <person name="Hector R.E."/>
            <person name="Riley R."/>
            <person name="Sun H."/>
            <person name="Grigoriev I.V."/>
            <person name="Van Elsas J.D."/>
            <person name="Nichols N.N."/>
        </authorList>
    </citation>
    <scope>NUCLEOTIDE SEQUENCE [LARGE SCALE GENOMIC DNA]</scope>
    <source>
        <strain evidence="5 6">NRRL 30616</strain>
    </source>
</reference>
<dbReference type="Proteomes" id="UP000182658">
    <property type="component" value="Unassembled WGS sequence"/>
</dbReference>
<dbReference type="OrthoDB" id="194358at2759"/>
<gene>
    <name evidence="5" type="ORF">CONLIGDRAFT_670168</name>
</gene>
<dbReference type="PANTHER" id="PTHR24198:SF165">
    <property type="entry name" value="ANKYRIN REPEAT-CONTAINING PROTEIN-RELATED"/>
    <property type="match status" value="1"/>
</dbReference>
<feature type="repeat" description="ANK" evidence="3">
    <location>
        <begin position="304"/>
        <end position="336"/>
    </location>
</feature>
<dbReference type="EMBL" id="KV875098">
    <property type="protein sequence ID" value="OIW28315.1"/>
    <property type="molecule type" value="Genomic_DNA"/>
</dbReference>
<evidence type="ECO:0000313" key="6">
    <source>
        <dbReference type="Proteomes" id="UP000182658"/>
    </source>
</evidence>
<feature type="chain" id="PRO_5012520889" evidence="4">
    <location>
        <begin position="22"/>
        <end position="603"/>
    </location>
</feature>
<evidence type="ECO:0000256" key="1">
    <source>
        <dbReference type="ARBA" id="ARBA00022737"/>
    </source>
</evidence>
<sequence length="603" mass="67532">MDPLTLIGAATSVSQILVLLCQTITTVKDFCEAVSNAPVELRRLHEKLLLFQGILEELNDSLDGYGDDAVLPEGLRRSTQSFIVSIQEKVKLAQLSCQVAYNSDFTKVRKRVLWTIRDRSSMKKLLAELKESEQSLTFIIQYATLLSLRPGHCIRKLLAQTPAYGRAREVRQTDEKAVSPAMPHSSATQQRSAAVALGSLLHLLGFYGSISKRYGVDGLMEGFLFLGYKLPTWIVAKAFEFEIRFRYITSNSLHVSYLPGGIRIQNRVPLGSPLLTASRNGDVAQIAQILRDGRGSVRDRSACSGKTPLLLAIESNQVDAVQVLLEAGADPNVGDDQRVLPVFSAAGMRPRHLKYLGLRAHFPPLHNSWLDIFRLLVKHGASVHEVVFNKSLSTLDVVTQHPIQPRTLEFFHILHEEGYMDFEMTDRESWAAIVIAARSRNDALGAMKFLAGIGVNIHRIFPDGRTALHFAAEFCQDDQLLAYLCASCDPALVNRQDSRMWTPLHYSLISEYHGAVTVPFAKVKCLLKYGADPEIKATRYPLFYGYRFERDDFDSYELAWTLMKSHQYSEYLNTVKKSGKTVPQYAEDEVLYDAVAGEKLGNT</sequence>
<dbReference type="InterPro" id="IPR036770">
    <property type="entry name" value="Ankyrin_rpt-contain_sf"/>
</dbReference>
<organism evidence="5 6">
    <name type="scientific">Coniochaeta ligniaria NRRL 30616</name>
    <dbReference type="NCBI Taxonomy" id="1408157"/>
    <lineage>
        <taxon>Eukaryota</taxon>
        <taxon>Fungi</taxon>
        <taxon>Dikarya</taxon>
        <taxon>Ascomycota</taxon>
        <taxon>Pezizomycotina</taxon>
        <taxon>Sordariomycetes</taxon>
        <taxon>Sordariomycetidae</taxon>
        <taxon>Coniochaetales</taxon>
        <taxon>Coniochaetaceae</taxon>
        <taxon>Coniochaeta</taxon>
    </lineage>
</organism>
<dbReference type="STRING" id="1408157.A0A1J7IM31"/>
<dbReference type="Gene3D" id="1.25.40.20">
    <property type="entry name" value="Ankyrin repeat-containing domain"/>
    <property type="match status" value="2"/>
</dbReference>
<evidence type="ECO:0000256" key="4">
    <source>
        <dbReference type="SAM" id="SignalP"/>
    </source>
</evidence>
<dbReference type="InParanoid" id="A0A1J7IM31"/>
<keyword evidence="1" id="KW-0677">Repeat</keyword>
<dbReference type="AlphaFoldDB" id="A0A1J7IM31"/>
<keyword evidence="4" id="KW-0732">Signal</keyword>
<dbReference type="PANTHER" id="PTHR24198">
    <property type="entry name" value="ANKYRIN REPEAT AND PROTEIN KINASE DOMAIN-CONTAINING PROTEIN"/>
    <property type="match status" value="1"/>
</dbReference>
<evidence type="ECO:0000256" key="2">
    <source>
        <dbReference type="ARBA" id="ARBA00023043"/>
    </source>
</evidence>
<feature type="signal peptide" evidence="4">
    <location>
        <begin position="1"/>
        <end position="21"/>
    </location>
</feature>
<dbReference type="SUPFAM" id="SSF48403">
    <property type="entry name" value="Ankyrin repeat"/>
    <property type="match status" value="1"/>
</dbReference>
<keyword evidence="2 3" id="KW-0040">ANK repeat</keyword>
<keyword evidence="6" id="KW-1185">Reference proteome</keyword>
<accession>A0A1J7IM31</accession>
<evidence type="ECO:0000256" key="3">
    <source>
        <dbReference type="PROSITE-ProRule" id="PRU00023"/>
    </source>
</evidence>
<dbReference type="SMART" id="SM00248">
    <property type="entry name" value="ANK"/>
    <property type="match status" value="4"/>
</dbReference>
<name>A0A1J7IM31_9PEZI</name>
<proteinExistence type="predicted"/>
<protein>
    <submittedName>
        <fullName evidence="5">Ankyrin</fullName>
    </submittedName>
</protein>
<dbReference type="PROSITE" id="PS50297">
    <property type="entry name" value="ANK_REP_REGION"/>
    <property type="match status" value="1"/>
</dbReference>
<dbReference type="PROSITE" id="PS50088">
    <property type="entry name" value="ANK_REPEAT"/>
    <property type="match status" value="1"/>
</dbReference>